<dbReference type="Gene3D" id="2.40.128.320">
    <property type="entry name" value="Protein HRI1, N-terminal domain"/>
    <property type="match status" value="1"/>
</dbReference>
<name>A0A4V2K6M6_9APHY</name>
<evidence type="ECO:0000256" key="5">
    <source>
        <dbReference type="ARBA" id="ARBA00022490"/>
    </source>
</evidence>
<comment type="similarity">
    <text evidence="3">Belongs to the HRI1 family.</text>
</comment>
<proteinExistence type="inferred from homology"/>
<dbReference type="EMBL" id="ML145238">
    <property type="protein sequence ID" value="TBU52753.1"/>
    <property type="molecule type" value="Genomic_DNA"/>
</dbReference>
<dbReference type="CDD" id="cd11692">
    <property type="entry name" value="HRI1_N_like"/>
    <property type="match status" value="1"/>
</dbReference>
<evidence type="ECO:0000256" key="3">
    <source>
        <dbReference type="ARBA" id="ARBA00005229"/>
    </source>
</evidence>
<reference evidence="8 9" key="1">
    <citation type="submission" date="2019-01" db="EMBL/GenBank/DDBJ databases">
        <title>Draft genome sequences of three monokaryotic isolates of the white-rot basidiomycete fungus Dichomitus squalens.</title>
        <authorList>
            <consortium name="DOE Joint Genome Institute"/>
            <person name="Lopez S.C."/>
            <person name="Andreopoulos B."/>
            <person name="Pangilinan J."/>
            <person name="Lipzen A."/>
            <person name="Riley R."/>
            <person name="Ahrendt S."/>
            <person name="Ng V."/>
            <person name="Barry K."/>
            <person name="Daum C."/>
            <person name="Grigoriev I.V."/>
            <person name="Hilden K.S."/>
            <person name="Makela M.R."/>
            <person name="de Vries R.P."/>
        </authorList>
    </citation>
    <scope>NUCLEOTIDE SEQUENCE [LARGE SCALE GENOMIC DNA]</scope>
    <source>
        <strain evidence="8 9">CBS 464.89</strain>
    </source>
</reference>
<evidence type="ECO:0000313" key="8">
    <source>
        <dbReference type="EMBL" id="TBU52753.1"/>
    </source>
</evidence>
<accession>A0A4V2K6M6</accession>
<feature type="region of interest" description="Disordered" evidence="7">
    <location>
        <begin position="72"/>
        <end position="92"/>
    </location>
</feature>
<keyword evidence="5" id="KW-0963">Cytoplasm</keyword>
<gene>
    <name evidence="8" type="ORF">BD310DRAFT_952530</name>
</gene>
<dbReference type="AlphaFoldDB" id="A0A4V2K6M6"/>
<evidence type="ECO:0000256" key="1">
    <source>
        <dbReference type="ARBA" id="ARBA00004123"/>
    </source>
</evidence>
<keyword evidence="6" id="KW-0539">Nucleus</keyword>
<evidence type="ECO:0000256" key="2">
    <source>
        <dbReference type="ARBA" id="ARBA00004496"/>
    </source>
</evidence>
<keyword evidence="9" id="KW-1185">Reference proteome</keyword>
<dbReference type="InterPro" id="IPR031818">
    <property type="entry name" value="Hri1"/>
</dbReference>
<dbReference type="Proteomes" id="UP000292082">
    <property type="component" value="Unassembled WGS sequence"/>
</dbReference>
<dbReference type="CDD" id="cd11693">
    <property type="entry name" value="HRI1_C_like"/>
    <property type="match status" value="1"/>
</dbReference>
<comment type="subcellular location">
    <subcellularLocation>
        <location evidence="2">Cytoplasm</location>
    </subcellularLocation>
    <subcellularLocation>
        <location evidence="1">Nucleus</location>
    </subcellularLocation>
</comment>
<protein>
    <recommendedName>
        <fullName evidence="4">Protein HRI1</fullName>
    </recommendedName>
</protein>
<evidence type="ECO:0000256" key="6">
    <source>
        <dbReference type="ARBA" id="ARBA00023242"/>
    </source>
</evidence>
<evidence type="ECO:0000256" key="4">
    <source>
        <dbReference type="ARBA" id="ARBA00017063"/>
    </source>
</evidence>
<feature type="compositionally biased region" description="Basic and acidic residues" evidence="7">
    <location>
        <begin position="72"/>
        <end position="90"/>
    </location>
</feature>
<dbReference type="InterPro" id="IPR038744">
    <property type="entry name" value="Hri1_N"/>
</dbReference>
<dbReference type="GO" id="GO:0005737">
    <property type="term" value="C:cytoplasm"/>
    <property type="evidence" value="ECO:0007669"/>
    <property type="project" value="UniProtKB-SubCell"/>
</dbReference>
<dbReference type="GO" id="GO:0005634">
    <property type="term" value="C:nucleus"/>
    <property type="evidence" value="ECO:0007669"/>
    <property type="project" value="UniProtKB-SubCell"/>
</dbReference>
<dbReference type="InterPro" id="IPR043047">
    <property type="entry name" value="Hri1_N_sf"/>
</dbReference>
<sequence>MSISERTHIRWFPDEASEPTSTLVLTAHNRQFVDLRLVKPADPLAPFTCLDWGIGGRSVGILSHGEWIHDIDSRTENPDEKDEGDMHPHPELPNVILERGKMRHPESGEIREYEEGWKDLVILPVGGPETGRRTSVVLETAFDASDKSAVAGTRRGLIVRVGQFCQAILRDGPSIVVERWLWTADEGWKMLARIGEGAHLPCDLTWSGEALASGDHCSKEGIPWVVKEVRVW</sequence>
<dbReference type="Pfam" id="PF16815">
    <property type="entry name" value="HRI1"/>
    <property type="match status" value="1"/>
</dbReference>
<evidence type="ECO:0000256" key="7">
    <source>
        <dbReference type="SAM" id="MobiDB-lite"/>
    </source>
</evidence>
<evidence type="ECO:0000313" key="9">
    <source>
        <dbReference type="Proteomes" id="UP000292082"/>
    </source>
</evidence>
<organism evidence="8 9">
    <name type="scientific">Dichomitus squalens</name>
    <dbReference type="NCBI Taxonomy" id="114155"/>
    <lineage>
        <taxon>Eukaryota</taxon>
        <taxon>Fungi</taxon>
        <taxon>Dikarya</taxon>
        <taxon>Basidiomycota</taxon>
        <taxon>Agaricomycotina</taxon>
        <taxon>Agaricomycetes</taxon>
        <taxon>Polyporales</taxon>
        <taxon>Polyporaceae</taxon>
        <taxon>Dichomitus</taxon>
    </lineage>
</organism>